<proteinExistence type="predicted"/>
<evidence type="ECO:0000256" key="1">
    <source>
        <dbReference type="SAM" id="MobiDB-lite"/>
    </source>
</evidence>
<dbReference type="EMBL" id="BJVC01000001">
    <property type="protein sequence ID" value="GEL01557.1"/>
    <property type="molecule type" value="Genomic_DNA"/>
</dbReference>
<evidence type="ECO:0000313" key="3">
    <source>
        <dbReference type="Proteomes" id="UP000321405"/>
    </source>
</evidence>
<gene>
    <name evidence="2" type="ORF">SSA02_07200</name>
</gene>
<feature type="region of interest" description="Disordered" evidence="1">
    <location>
        <begin position="1"/>
        <end position="51"/>
    </location>
</feature>
<accession>A0A511BMK4</accession>
<reference evidence="2 3" key="1">
    <citation type="submission" date="2019-07" db="EMBL/GenBank/DDBJ databases">
        <title>Whole genome shotgun sequence of Swaminathania salitolerans NBRC 104436.</title>
        <authorList>
            <person name="Hosoyama A."/>
            <person name="Uohara A."/>
            <person name="Ohji S."/>
            <person name="Ichikawa N."/>
        </authorList>
    </citation>
    <scope>NUCLEOTIDE SEQUENCE [LARGE SCALE GENOMIC DNA]</scope>
    <source>
        <strain evidence="2 3">NBRC 104436</strain>
    </source>
</reference>
<name>A0A511BMK4_9PROT</name>
<dbReference type="AlphaFoldDB" id="A0A511BMK4"/>
<evidence type="ECO:0000313" key="2">
    <source>
        <dbReference type="EMBL" id="GEL01557.1"/>
    </source>
</evidence>
<organism evidence="2 3">
    <name type="scientific">Swaminathania salitolerans</name>
    <dbReference type="NCBI Taxonomy" id="182838"/>
    <lineage>
        <taxon>Bacteria</taxon>
        <taxon>Pseudomonadati</taxon>
        <taxon>Pseudomonadota</taxon>
        <taxon>Alphaproteobacteria</taxon>
        <taxon>Acetobacterales</taxon>
        <taxon>Acetobacteraceae</taxon>
        <taxon>Swaminathania</taxon>
    </lineage>
</organism>
<dbReference type="RefSeq" id="WP_186807651.1">
    <property type="nucleotide sequence ID" value="NZ_BJVC01000001.1"/>
</dbReference>
<dbReference type="Proteomes" id="UP000321405">
    <property type="component" value="Unassembled WGS sequence"/>
</dbReference>
<comment type="caution">
    <text evidence="2">The sequence shown here is derived from an EMBL/GenBank/DDBJ whole genome shotgun (WGS) entry which is preliminary data.</text>
</comment>
<sequence>MGADGKSGAHSARIIPFPGHRTGRARDVSAHSCDRDRVSGHTGSDEHEMEDPGLIVRSEDGTPLSKIGMAGRECCFVLRPHTDRVRIVVPETGDALILSRIEKIVISETDGVSELNGGPDAPGPSPFADGMHWQDGSGTLVLVRKSPHQVGLLSICFREDVIDLPEKTRNDPG</sequence>
<protein>
    <submittedName>
        <fullName evidence="2">Uncharacterized protein</fullName>
    </submittedName>
</protein>
<feature type="compositionally biased region" description="Basic and acidic residues" evidence="1">
    <location>
        <begin position="24"/>
        <end position="46"/>
    </location>
</feature>
<keyword evidence="3" id="KW-1185">Reference proteome</keyword>